<dbReference type="AlphaFoldDB" id="A0A1I1QTF3"/>
<evidence type="ECO:0000313" key="3">
    <source>
        <dbReference type="Proteomes" id="UP000198728"/>
    </source>
</evidence>
<proteinExistence type="predicted"/>
<dbReference type="EMBL" id="FOLG01000023">
    <property type="protein sequence ID" value="SFD25305.1"/>
    <property type="molecule type" value="Genomic_DNA"/>
</dbReference>
<dbReference type="Pfam" id="PF13145">
    <property type="entry name" value="Rotamase_2"/>
    <property type="match status" value="1"/>
</dbReference>
<dbReference type="GO" id="GO:0003755">
    <property type="term" value="F:peptidyl-prolyl cis-trans isomerase activity"/>
    <property type="evidence" value="ECO:0007669"/>
    <property type="project" value="InterPro"/>
</dbReference>
<name>A0A1I1QTF3_9RHOB</name>
<reference evidence="2 3" key="1">
    <citation type="submission" date="2016-10" db="EMBL/GenBank/DDBJ databases">
        <authorList>
            <person name="de Groot N.N."/>
        </authorList>
    </citation>
    <scope>NUCLEOTIDE SEQUENCE [LARGE SCALE GENOMIC DNA]</scope>
    <source>
        <strain evidence="2 3">DSM 19548</strain>
    </source>
</reference>
<organism evidence="2 3">
    <name type="scientific">Tropicimonas isoalkanivorans</name>
    <dbReference type="NCBI Taxonomy" id="441112"/>
    <lineage>
        <taxon>Bacteria</taxon>
        <taxon>Pseudomonadati</taxon>
        <taxon>Pseudomonadota</taxon>
        <taxon>Alphaproteobacteria</taxon>
        <taxon>Rhodobacterales</taxon>
        <taxon>Roseobacteraceae</taxon>
        <taxon>Tropicimonas</taxon>
    </lineage>
</organism>
<feature type="domain" description="PpiC" evidence="1">
    <location>
        <begin position="118"/>
        <end position="241"/>
    </location>
</feature>
<dbReference type="Proteomes" id="UP000198728">
    <property type="component" value="Unassembled WGS sequence"/>
</dbReference>
<keyword evidence="3" id="KW-1185">Reference proteome</keyword>
<dbReference type="InterPro" id="IPR000297">
    <property type="entry name" value="PPIase_PpiC"/>
</dbReference>
<dbReference type="RefSeq" id="WP_177208456.1">
    <property type="nucleotide sequence ID" value="NZ_FOLG01000023.1"/>
</dbReference>
<accession>A0A1I1QTF3</accession>
<evidence type="ECO:0000259" key="1">
    <source>
        <dbReference type="Pfam" id="PF13145"/>
    </source>
</evidence>
<protein>
    <submittedName>
        <fullName evidence="2">PPIC-type PPIASE domain-containing protein</fullName>
    </submittedName>
</protein>
<dbReference type="STRING" id="441112.SAMN04488094_12341"/>
<evidence type="ECO:0000313" key="2">
    <source>
        <dbReference type="EMBL" id="SFD25305.1"/>
    </source>
</evidence>
<sequence length="280" mass="30630">MTPRRILTSPLLHFFVLGGLVFVLYGAMTPPGEGNAREDTLILSEPDAERLAAQFSATWMRKPTETELAGLMRDWAAEEALVREALSLGLDRGDAMVRNRLRQKMLFIAEAPAAAMSPDETELSAYYEANTERFARPGSLSFTQVPVPEETTEEDVAAMFAALEDDTAIAEMARSSLLPADIEGMAAPAVDRVFGTGFAAALADLPLKQWDGPVQSAYGRHLVRVTARSAPTLPPLGSVRDTVLSDWRAEEARKIREAFIDALLERYKVELPAPAEVLAR</sequence>
<gene>
    <name evidence="2" type="ORF">SAMN04488094_12341</name>
</gene>